<reference evidence="2 3" key="1">
    <citation type="submission" date="2018-09" db="EMBL/GenBank/DDBJ databases">
        <title>Paenibacillus aracenensis nov. sp. isolated from a cave in southern Spain.</title>
        <authorList>
            <person name="Jurado V."/>
            <person name="Gutierrez-Patricio S."/>
            <person name="Gonzalez-Pimentel J.L."/>
            <person name="Miller A.Z."/>
            <person name="Laiz L."/>
            <person name="Saiz-Jimenez C."/>
        </authorList>
    </citation>
    <scope>NUCLEOTIDE SEQUENCE [LARGE SCALE GENOMIC DNA]</scope>
    <source>
        <strain evidence="2 3">DSM 22867</strain>
    </source>
</reference>
<feature type="transmembrane region" description="Helical" evidence="1">
    <location>
        <begin position="166"/>
        <end position="187"/>
    </location>
</feature>
<dbReference type="InterPro" id="IPR010640">
    <property type="entry name" value="Low_temperature_requirement_A"/>
</dbReference>
<dbReference type="PANTHER" id="PTHR36840">
    <property type="entry name" value="BLL5714 PROTEIN"/>
    <property type="match status" value="1"/>
</dbReference>
<comment type="caution">
    <text evidence="2">The sequence shown here is derived from an EMBL/GenBank/DDBJ whole genome shotgun (WGS) entry which is preliminary data.</text>
</comment>
<evidence type="ECO:0000313" key="3">
    <source>
        <dbReference type="Proteomes" id="UP000266482"/>
    </source>
</evidence>
<keyword evidence="1" id="KW-1133">Transmembrane helix</keyword>
<gene>
    <name evidence="2" type="ORF">D3P08_14470</name>
</gene>
<name>A0A3A1UXL6_9BACL</name>
<dbReference type="EMBL" id="QXQA01000008">
    <property type="protein sequence ID" value="RIX52171.1"/>
    <property type="molecule type" value="Genomic_DNA"/>
</dbReference>
<keyword evidence="3" id="KW-1185">Reference proteome</keyword>
<feature type="transmembrane region" description="Helical" evidence="1">
    <location>
        <begin position="109"/>
        <end position="129"/>
    </location>
</feature>
<proteinExistence type="predicted"/>
<evidence type="ECO:0000313" key="2">
    <source>
        <dbReference type="EMBL" id="RIX52171.1"/>
    </source>
</evidence>
<feature type="transmembrane region" description="Helical" evidence="1">
    <location>
        <begin position="141"/>
        <end position="160"/>
    </location>
</feature>
<accession>A0A3A1UXL6</accession>
<feature type="transmembrane region" description="Helical" evidence="1">
    <location>
        <begin position="236"/>
        <end position="257"/>
    </location>
</feature>
<protein>
    <submittedName>
        <fullName evidence="2">Low temperature requirement protein A</fullName>
    </submittedName>
</protein>
<organism evidence="2 3">
    <name type="scientific">Paenibacillus nanensis</name>
    <dbReference type="NCBI Taxonomy" id="393251"/>
    <lineage>
        <taxon>Bacteria</taxon>
        <taxon>Bacillati</taxon>
        <taxon>Bacillota</taxon>
        <taxon>Bacilli</taxon>
        <taxon>Bacillales</taxon>
        <taxon>Paenibacillaceae</taxon>
        <taxon>Paenibacillus</taxon>
    </lineage>
</organism>
<feature type="transmembrane region" description="Helical" evidence="1">
    <location>
        <begin position="278"/>
        <end position="297"/>
    </location>
</feature>
<keyword evidence="1" id="KW-0812">Transmembrane</keyword>
<feature type="transmembrane region" description="Helical" evidence="1">
    <location>
        <begin position="50"/>
        <end position="71"/>
    </location>
</feature>
<sequence length="402" mass="44755">MTSENALFRSRGSIDSGKVSFIELFFDLIFVFAVTQLSHSFLEHFTWEGAIRLGLLTMAVWWVWIFTAWVMNWLNPETNRVRFMLIGLMLVGLIMSSSIPKAFEESGLYFAFAYVIFQVGRTAYTVWVLRKGSKELRINFIRILSWLTLSGVFWIGGGFAHEEMRLAFWCIALLIEYVAPSLGFWLPKAGRTPTTVWNVEGNHMAERCGLFIIIALGESILVTGATFAGLEWNPLTLVSFIAAFLGSVAMWWIYFHITAKVGHHFIAHSADPGRIARSAYTYTHLLLVAGIILSAVADELVLARPSGHIDWQTAAVILAGPMLYLLGNMFFLRIVAGVVSAPYVTGIVILAVLFPFSASLSALLLSGVATVTLIVVSLWGSRFTDRLCQTKPPLERQRTASV</sequence>
<feature type="transmembrane region" description="Helical" evidence="1">
    <location>
        <begin position="334"/>
        <end position="354"/>
    </location>
</feature>
<dbReference type="Pfam" id="PF06772">
    <property type="entry name" value="LtrA"/>
    <property type="match status" value="1"/>
</dbReference>
<dbReference type="AlphaFoldDB" id="A0A3A1UXL6"/>
<feature type="transmembrane region" description="Helical" evidence="1">
    <location>
        <begin position="208"/>
        <end position="230"/>
    </location>
</feature>
<evidence type="ECO:0000256" key="1">
    <source>
        <dbReference type="SAM" id="Phobius"/>
    </source>
</evidence>
<dbReference type="OrthoDB" id="9798526at2"/>
<feature type="transmembrane region" description="Helical" evidence="1">
    <location>
        <begin position="309"/>
        <end position="327"/>
    </location>
</feature>
<dbReference type="RefSeq" id="WP_119600403.1">
    <property type="nucleotide sequence ID" value="NZ_QXQA01000008.1"/>
</dbReference>
<dbReference type="PANTHER" id="PTHR36840:SF1">
    <property type="entry name" value="BLL5714 PROTEIN"/>
    <property type="match status" value="1"/>
</dbReference>
<dbReference type="Proteomes" id="UP000266482">
    <property type="component" value="Unassembled WGS sequence"/>
</dbReference>
<keyword evidence="1" id="KW-0472">Membrane</keyword>
<feature type="transmembrane region" description="Helical" evidence="1">
    <location>
        <begin position="360"/>
        <end position="381"/>
    </location>
</feature>
<feature type="transmembrane region" description="Helical" evidence="1">
    <location>
        <begin position="21"/>
        <end position="38"/>
    </location>
</feature>
<feature type="transmembrane region" description="Helical" evidence="1">
    <location>
        <begin position="83"/>
        <end position="103"/>
    </location>
</feature>